<dbReference type="InterPro" id="IPR036866">
    <property type="entry name" value="RibonucZ/Hydroxyglut_hydro"/>
</dbReference>
<dbReference type="EMBL" id="CADCVS010000407">
    <property type="protein sequence ID" value="CAA9523144.1"/>
    <property type="molecule type" value="Genomic_DNA"/>
</dbReference>
<dbReference type="Gene3D" id="3.60.15.10">
    <property type="entry name" value="Ribonuclease Z/Hydroxyacylglutathione hydrolase-like"/>
    <property type="match status" value="1"/>
</dbReference>
<reference evidence="3" key="1">
    <citation type="submission" date="2020-02" db="EMBL/GenBank/DDBJ databases">
        <authorList>
            <person name="Meier V. D."/>
        </authorList>
    </citation>
    <scope>NUCLEOTIDE SEQUENCE</scope>
    <source>
        <strain evidence="3">AVDCRST_MAG30</strain>
    </source>
</reference>
<dbReference type="Pfam" id="PF00753">
    <property type="entry name" value="Lactamase_B"/>
    <property type="match status" value="1"/>
</dbReference>
<accession>A0A6J4TH59</accession>
<dbReference type="PANTHER" id="PTHR42951">
    <property type="entry name" value="METALLO-BETA-LACTAMASE DOMAIN-CONTAINING"/>
    <property type="match status" value="1"/>
</dbReference>
<organism evidence="3">
    <name type="scientific">uncultured Solirubrobacteraceae bacterium</name>
    <dbReference type="NCBI Taxonomy" id="1162706"/>
    <lineage>
        <taxon>Bacteria</taxon>
        <taxon>Bacillati</taxon>
        <taxon>Actinomycetota</taxon>
        <taxon>Thermoleophilia</taxon>
        <taxon>Solirubrobacterales</taxon>
        <taxon>Solirubrobacteraceae</taxon>
        <taxon>environmental samples</taxon>
    </lineage>
</organism>
<evidence type="ECO:0000256" key="1">
    <source>
        <dbReference type="SAM" id="MobiDB-lite"/>
    </source>
</evidence>
<gene>
    <name evidence="3" type="ORF">AVDCRST_MAG30-3175</name>
</gene>
<evidence type="ECO:0000313" key="3">
    <source>
        <dbReference type="EMBL" id="CAA9523144.1"/>
    </source>
</evidence>
<dbReference type="InterPro" id="IPR050855">
    <property type="entry name" value="NDM-1-like"/>
</dbReference>
<proteinExistence type="predicted"/>
<dbReference type="InterPro" id="IPR001279">
    <property type="entry name" value="Metallo-B-lactamas"/>
</dbReference>
<dbReference type="AlphaFoldDB" id="A0A6J4TH59"/>
<feature type="compositionally biased region" description="Basic and acidic residues" evidence="1">
    <location>
        <begin position="90"/>
        <end position="105"/>
    </location>
</feature>
<sequence>MPSLTLTPVTRFRLVNVYLVREDDGLTLVDTAIPGSAKAILAAAEALGAPIVRIALTHAHGDHVGSLDALHAALPEAEVLISARDARLLAKDKTPEPGEPGDAKLRGGYPGAATKPTRLLAPGDRVGSLEVVAAPGHTPGQLAFLDSRDRTLIAGDAYTTVGGVATSAKPSFPFPIAALATWHRPTALQTARDLRALEPARLAVGHGPVVEAPGEQMDAAIARARP</sequence>
<evidence type="ECO:0000259" key="2">
    <source>
        <dbReference type="SMART" id="SM00849"/>
    </source>
</evidence>
<name>A0A6J4TH59_9ACTN</name>
<dbReference type="PANTHER" id="PTHR42951:SF9">
    <property type="entry name" value="METAL-DEPENDENT HYDROLASE"/>
    <property type="match status" value="1"/>
</dbReference>
<dbReference type="SMART" id="SM00849">
    <property type="entry name" value="Lactamase_B"/>
    <property type="match status" value="1"/>
</dbReference>
<feature type="region of interest" description="Disordered" evidence="1">
    <location>
        <begin position="90"/>
        <end position="117"/>
    </location>
</feature>
<feature type="domain" description="Metallo-beta-lactamase" evidence="2">
    <location>
        <begin position="14"/>
        <end position="206"/>
    </location>
</feature>
<dbReference type="SUPFAM" id="SSF56281">
    <property type="entry name" value="Metallo-hydrolase/oxidoreductase"/>
    <property type="match status" value="1"/>
</dbReference>
<protein>
    <submittedName>
        <fullName evidence="3">Uncharacterized protein YobT</fullName>
    </submittedName>
</protein>
<dbReference type="CDD" id="cd07721">
    <property type="entry name" value="yflN-like_MBL-fold"/>
    <property type="match status" value="1"/>
</dbReference>